<dbReference type="InterPro" id="IPR014586">
    <property type="entry name" value="UCP033909"/>
</dbReference>
<dbReference type="PIRSF" id="PIRSF033909">
    <property type="entry name" value="UCP033909"/>
    <property type="match status" value="1"/>
</dbReference>
<accession>A0ABU3VF54</accession>
<dbReference type="PANTHER" id="PTHR36513:SF1">
    <property type="entry name" value="TRANSMEMBRANE PROTEIN"/>
    <property type="match status" value="1"/>
</dbReference>
<protein>
    <submittedName>
        <fullName evidence="1">Alpha/beta hydrolase</fullName>
    </submittedName>
</protein>
<dbReference type="Gene3D" id="3.40.50.1820">
    <property type="entry name" value="alpha/beta hydrolase"/>
    <property type="match status" value="1"/>
</dbReference>
<evidence type="ECO:0000313" key="2">
    <source>
        <dbReference type="Proteomes" id="UP001255416"/>
    </source>
</evidence>
<reference evidence="2" key="1">
    <citation type="submission" date="2023-05" db="EMBL/GenBank/DDBJ databases">
        <title>Sedimentitalea sp. nov. JM2-8.</title>
        <authorList>
            <person name="Huang J."/>
        </authorList>
    </citation>
    <scope>NUCLEOTIDE SEQUENCE [LARGE SCALE GENOMIC DNA]</scope>
    <source>
        <strain evidence="2">KHS03</strain>
    </source>
</reference>
<keyword evidence="1" id="KW-0378">Hydrolase</keyword>
<gene>
    <name evidence="1" type="ORF">QO231_13215</name>
</gene>
<dbReference type="Proteomes" id="UP001255416">
    <property type="component" value="Unassembled WGS sequence"/>
</dbReference>
<dbReference type="SUPFAM" id="SSF53474">
    <property type="entry name" value="alpha/beta-Hydrolases"/>
    <property type="match status" value="1"/>
</dbReference>
<dbReference type="EMBL" id="JASMWN010000010">
    <property type="protein sequence ID" value="MDU9004808.1"/>
    <property type="molecule type" value="Genomic_DNA"/>
</dbReference>
<evidence type="ECO:0000313" key="1">
    <source>
        <dbReference type="EMBL" id="MDU9004808.1"/>
    </source>
</evidence>
<dbReference type="PROSITE" id="PS51257">
    <property type="entry name" value="PROKAR_LIPOPROTEIN"/>
    <property type="match status" value="1"/>
</dbReference>
<dbReference type="RefSeq" id="WP_316777054.1">
    <property type="nucleotide sequence ID" value="NZ_JASMWN010000010.1"/>
</dbReference>
<proteinExistence type="predicted"/>
<keyword evidence="2" id="KW-1185">Reference proteome</keyword>
<dbReference type="PANTHER" id="PTHR36513">
    <property type="entry name" value="ABC TRANSMEMBRANE TYPE-1 DOMAIN-CONTAINING PROTEIN"/>
    <property type="match status" value="1"/>
</dbReference>
<organism evidence="1 2">
    <name type="scientific">Sedimentitalea todarodis</name>
    <dbReference type="NCBI Taxonomy" id="1631240"/>
    <lineage>
        <taxon>Bacteria</taxon>
        <taxon>Pseudomonadati</taxon>
        <taxon>Pseudomonadota</taxon>
        <taxon>Alphaproteobacteria</taxon>
        <taxon>Rhodobacterales</taxon>
        <taxon>Paracoccaceae</taxon>
        <taxon>Sedimentitalea</taxon>
    </lineage>
</organism>
<dbReference type="InterPro" id="IPR029058">
    <property type="entry name" value="AB_hydrolase_fold"/>
</dbReference>
<sequence length="369" mass="39700">MIATVRVFATLVLCIGLLSCTRPPDLIGIDNGTDPVLSVNDASRQKVFIATTREATEAIGVFYSGERAPDLGLSSVVVSIPPSHQSGMIERPKRLPPDPRTEFSVIEPAVYGSSNAFVAGINAELARRAPQDRDVLLFIHGYNNTFSDSVLRIAQFVEDTNFSGVPVLFSWASAGKASHYVYDMNSALAARPQLLKTARILASTRAQGFDLFAHSMGSLLTVEALVEASLVDNTYTLGRMDNVMFAAPDIDLDLFKSQLNRIPKTERDFYVFVSKDDRALMVSRRISGGVARVGAADAAELSNLGVSVIDLSEIGDSASGTHSKFAGSPAVVQLIGSSLKKDNFDSKVQPPTLVEVLNDVPVIRVLVPD</sequence>
<dbReference type="InterPro" id="IPR010297">
    <property type="entry name" value="DUF900_hydrolase"/>
</dbReference>
<dbReference type="Pfam" id="PF05990">
    <property type="entry name" value="DUF900"/>
    <property type="match status" value="1"/>
</dbReference>
<dbReference type="GO" id="GO:0016787">
    <property type="term" value="F:hydrolase activity"/>
    <property type="evidence" value="ECO:0007669"/>
    <property type="project" value="UniProtKB-KW"/>
</dbReference>
<comment type="caution">
    <text evidence="1">The sequence shown here is derived from an EMBL/GenBank/DDBJ whole genome shotgun (WGS) entry which is preliminary data.</text>
</comment>
<name>A0ABU3VF54_9RHOB</name>